<dbReference type="EMBL" id="OV651818">
    <property type="protein sequence ID" value="CAH1111664.1"/>
    <property type="molecule type" value="Genomic_DNA"/>
</dbReference>
<evidence type="ECO:0000256" key="16">
    <source>
        <dbReference type="ARBA" id="ARBA00052415"/>
    </source>
</evidence>
<feature type="binding site" evidence="20">
    <location>
        <position position="869"/>
    </location>
    <ligand>
        <name>Mo-molybdopterin</name>
        <dbReference type="ChEBI" id="CHEBI:71302"/>
    </ligand>
    <ligandPart>
        <name>Mo</name>
        <dbReference type="ChEBI" id="CHEBI:28685"/>
    </ligandPart>
</feature>
<evidence type="ECO:0000259" key="21">
    <source>
        <dbReference type="PROSITE" id="PS51387"/>
    </source>
</evidence>
<dbReference type="Gene3D" id="1.10.150.120">
    <property type="entry name" value="[2Fe-2S]-binding domain"/>
    <property type="match status" value="1"/>
</dbReference>
<dbReference type="InterPro" id="IPR016166">
    <property type="entry name" value="FAD-bd_PCMH"/>
</dbReference>
<dbReference type="Gene3D" id="3.30.43.10">
    <property type="entry name" value="Uridine Diphospho-n-acetylenolpyruvylglucosamine Reductase, domain 2"/>
    <property type="match status" value="1"/>
</dbReference>
<dbReference type="FunFam" id="3.10.20.30:FF:000012">
    <property type="entry name" value="Xanthine dehydrogenase/oxidase"/>
    <property type="match status" value="1"/>
</dbReference>
<dbReference type="FunFam" id="3.30.365.10:FF:000008">
    <property type="entry name" value="Aldehyde oxidase1"/>
    <property type="match status" value="1"/>
</dbReference>
<keyword evidence="9 19" id="KW-0274">FAD</keyword>
<keyword evidence="23" id="KW-1185">Reference proteome</keyword>
<dbReference type="InterPro" id="IPR016169">
    <property type="entry name" value="FAD-bd_PCMH_sub2"/>
</dbReference>
<dbReference type="InterPro" id="IPR036884">
    <property type="entry name" value="2Fe-2S-bd_dom_sf"/>
</dbReference>
<dbReference type="InterPro" id="IPR036010">
    <property type="entry name" value="2Fe-2S_ferredoxin-like_sf"/>
</dbReference>
<feature type="binding site" evidence="20">
    <location>
        <position position="54"/>
    </location>
    <ligand>
        <name>[2Fe-2S] cluster</name>
        <dbReference type="ChEBI" id="CHEBI:190135"/>
        <label>1</label>
    </ligand>
</feature>
<proteinExistence type="inferred from homology"/>
<dbReference type="PANTHER" id="PTHR11908">
    <property type="entry name" value="XANTHINE DEHYDROGENASE"/>
    <property type="match status" value="1"/>
</dbReference>
<name>A0A9P0GDF5_9CUCU</name>
<dbReference type="Pfam" id="PF03450">
    <property type="entry name" value="CO_deh_flav_C"/>
    <property type="match status" value="1"/>
</dbReference>
<feature type="binding site" evidence="20">
    <location>
        <position position="46"/>
    </location>
    <ligand>
        <name>[2Fe-2S] cluster</name>
        <dbReference type="ChEBI" id="CHEBI:190135"/>
        <label>1</label>
    </ligand>
</feature>
<dbReference type="Pfam" id="PF02738">
    <property type="entry name" value="MoCoBD_1"/>
    <property type="match status" value="1"/>
</dbReference>
<dbReference type="Pfam" id="PF20256">
    <property type="entry name" value="MoCoBD_2"/>
    <property type="match status" value="1"/>
</dbReference>
<dbReference type="PROSITE" id="PS00197">
    <property type="entry name" value="2FE2S_FER_1"/>
    <property type="match status" value="1"/>
</dbReference>
<dbReference type="PIRSF" id="PIRSF000127">
    <property type="entry name" value="Xanthine_DH"/>
    <property type="match status" value="1"/>
</dbReference>
<comment type="cofactor">
    <cofactor evidence="20">
        <name>Mo-molybdopterin</name>
        <dbReference type="ChEBI" id="CHEBI:71302"/>
    </cofactor>
    <text evidence="20">Binds 1 Mo-molybdopterin (Mo-MPT) cofactor per subunit.</text>
</comment>
<feature type="binding site" evidence="20">
    <location>
        <position position="726"/>
    </location>
    <ligand>
        <name>Mo-molybdopterin</name>
        <dbReference type="ChEBI" id="CHEBI:71302"/>
    </ligand>
    <ligandPart>
        <name>Mo</name>
        <dbReference type="ChEBI" id="CHEBI:28685"/>
    </ligandPart>
</feature>
<dbReference type="PANTHER" id="PTHR11908:SF132">
    <property type="entry name" value="ALDEHYDE OXIDASE 1-RELATED"/>
    <property type="match status" value="1"/>
</dbReference>
<evidence type="ECO:0000256" key="14">
    <source>
        <dbReference type="ARBA" id="ARBA00023140"/>
    </source>
</evidence>
<dbReference type="Gene3D" id="3.30.365.10">
    <property type="entry name" value="Aldehyde oxidase/xanthine dehydrogenase, molybdopterin binding domain"/>
    <property type="match status" value="4"/>
</dbReference>
<dbReference type="InterPro" id="IPR036856">
    <property type="entry name" value="Ald_Oxase/Xan_DH_a/b_sf"/>
</dbReference>
<keyword evidence="5 20" id="KW-0500">Molybdenum</keyword>
<dbReference type="Gene3D" id="3.90.1170.50">
    <property type="entry name" value="Aldehyde oxidase/xanthine dehydrogenase, a/b hammerhead"/>
    <property type="match status" value="1"/>
</dbReference>
<dbReference type="SUPFAM" id="SSF54665">
    <property type="entry name" value="CO dehydrogenase molybdoprotein N-domain-like"/>
    <property type="match status" value="1"/>
</dbReference>
<feature type="binding site" evidence="20">
    <location>
        <position position="150"/>
    </location>
    <ligand>
        <name>[2Fe-2S] cluster</name>
        <dbReference type="ChEBI" id="CHEBI:190135"/>
        <label>2</label>
    </ligand>
</feature>
<evidence type="ECO:0000256" key="6">
    <source>
        <dbReference type="ARBA" id="ARBA00022630"/>
    </source>
</evidence>
<dbReference type="InterPro" id="IPR016167">
    <property type="entry name" value="FAD-bd_PCMH_sub1"/>
</dbReference>
<organism evidence="22 23">
    <name type="scientific">Psylliodes chrysocephalus</name>
    <dbReference type="NCBI Taxonomy" id="3402493"/>
    <lineage>
        <taxon>Eukaryota</taxon>
        <taxon>Metazoa</taxon>
        <taxon>Ecdysozoa</taxon>
        <taxon>Arthropoda</taxon>
        <taxon>Hexapoda</taxon>
        <taxon>Insecta</taxon>
        <taxon>Pterygota</taxon>
        <taxon>Neoptera</taxon>
        <taxon>Endopterygota</taxon>
        <taxon>Coleoptera</taxon>
        <taxon>Polyphaga</taxon>
        <taxon>Cucujiformia</taxon>
        <taxon>Chrysomeloidea</taxon>
        <taxon>Chrysomelidae</taxon>
        <taxon>Galerucinae</taxon>
        <taxon>Alticini</taxon>
        <taxon>Psylliodes</taxon>
    </lineage>
</organism>
<keyword evidence="10" id="KW-0560">Oxidoreductase</keyword>
<evidence type="ECO:0000256" key="5">
    <source>
        <dbReference type="ARBA" id="ARBA00022505"/>
    </source>
</evidence>
<dbReference type="SMART" id="SM01092">
    <property type="entry name" value="CO_deh_flav_C"/>
    <property type="match status" value="1"/>
</dbReference>
<gene>
    <name evidence="22" type="ORF">PSYICH_LOCUS11867</name>
</gene>
<dbReference type="FunFam" id="3.30.390.50:FF:000003">
    <property type="entry name" value="Aldehyde oxidase1"/>
    <property type="match status" value="1"/>
</dbReference>
<protein>
    <recommendedName>
        <fullName evidence="17">Indole-3-acetaldehyde oxidase</fullName>
    </recommendedName>
</protein>
<evidence type="ECO:0000256" key="2">
    <source>
        <dbReference type="ARBA" id="ARBA00004275"/>
    </source>
</evidence>
<dbReference type="InterPro" id="IPR002888">
    <property type="entry name" value="2Fe-2S-bd"/>
</dbReference>
<dbReference type="Gene3D" id="3.10.20.30">
    <property type="match status" value="1"/>
</dbReference>
<dbReference type="SUPFAM" id="SSF55447">
    <property type="entry name" value="CO dehydrogenase flavoprotein C-terminal domain-like"/>
    <property type="match status" value="1"/>
</dbReference>
<evidence type="ECO:0000256" key="15">
    <source>
        <dbReference type="ARBA" id="ARBA00034078"/>
    </source>
</evidence>
<dbReference type="FunFam" id="3.30.465.10:FF:000013">
    <property type="entry name" value="Aldehyde oxidase"/>
    <property type="match status" value="1"/>
</dbReference>
<keyword evidence="14" id="KW-0576">Peroxisome</keyword>
<dbReference type="Gene3D" id="3.30.390.50">
    <property type="entry name" value="CO dehydrogenase flavoprotein, C-terminal domain"/>
    <property type="match status" value="1"/>
</dbReference>
<dbReference type="InterPro" id="IPR006058">
    <property type="entry name" value="2Fe2S_fd_BS"/>
</dbReference>
<evidence type="ECO:0000313" key="22">
    <source>
        <dbReference type="EMBL" id="CAH1111664.1"/>
    </source>
</evidence>
<dbReference type="InterPro" id="IPR036683">
    <property type="entry name" value="CO_DH_flav_C_dom_sf"/>
</dbReference>
<evidence type="ECO:0000256" key="19">
    <source>
        <dbReference type="PIRSR" id="PIRSR000127-2"/>
    </source>
</evidence>
<feature type="binding site" evidence="20">
    <location>
        <position position="1022"/>
    </location>
    <ligand>
        <name>Mo-molybdopterin</name>
        <dbReference type="ChEBI" id="CHEBI:71302"/>
    </ligand>
    <ligandPart>
        <name>Mo</name>
        <dbReference type="ChEBI" id="CHEBI:28685"/>
    </ligandPart>
</feature>
<evidence type="ECO:0000256" key="9">
    <source>
        <dbReference type="ARBA" id="ARBA00022827"/>
    </source>
</evidence>
<sequence length="1252" mass="139305">MFERKVIEFSVDIKEYLVNVDDIGPETTLNTYLRTKSHLTGTKRMCGEGGCGVCTVAVEEIVDGKKHIFSVNSCLVSIISCHGWKIHTIEGIGDSLIGYNKIQKLLSDNYGTQCGFCSPGMVMNMFALNESGKITQKQIENSFGGNICRCTGYRPILYGFKQLASDSDKPITDIEDIKLCPNKSGQICNNECKKRKENFVLTFRDAQWMKVYSLKDLLELLRTTSNDYRLVCGNTARGVFKNLQPPSIYIDVRDVTELISHSINDTSFTVGGNITISKLMEMCNEYSSKTNFSYLKTVAEHLDLVATVQVRNIGSLAGNLMMKFHHNEFQSDIFLLLEAFHASILLVNVDDEEFFVSPKDFLKVDMKKTVIKNIILNAFDDSYKFASFKIMPRTQNAHAMVNAGFLVQIKNNLVKSARIVYGGINPTFIHASATEKLLKGQKLYDNVTLAKVFESLDKEIIPDHILPDPSPEFRRNLAISLFYKFVLKTCPLSQIGDRFKTGGALLERPVSKGSQEYGTIKQEWPLTQPIPKLESLAQTSGQAKYVLDAPALPNEVFAAFVAAKAPAGSTILSVDTSSALKLEGVVAFYDHKDIPGKNTFTPQDVGLFPVQEELFCSGTVQYYHQPIGIIVANDEFTAWNAADLVKVTYSNPKDKIYLNVKDVVNDDVKFRISHQTTLIPKSKGTNIKKTVSGEFYVGLQYHYHMEVQCCKVVPTEDSVDIYPSSQWMDVSQLAAATVLGIPSNQINVKVRRLGGGFGGKMFRNALISSSAALAAFKLKLPVTMSLSFEENMNIIGKRYPLYMKYQADVDDKGVIQYLNANLYSDFGIGGNEPIDSLLVSGFESGYDISHWEFSTYIVKTDTPANCFTRSPGTLEGMGAVESIMEHIAYSLNLEPIEVKLRNTSPNIPQIPKYWTDLKTWGNIEKRKQEIAAYNQANRWMKQGLAVVPMKWVLEIVANYSVLVSIFHGDGSVAISHGGIEMGQGINTKVAQVCAYKFGIDLNQVAIKPSYSFVAPNSSPTGGSLTSEAICYAVIRACDTLLERMEPIKKQMKNPTWVEVVRKCFDSSVQLTATGFYSQKSPGIQQYPIYGICSTTVQVDILTGIYQILQVDIIEDLGESMSPLVDIGQIEGAFVMGIGYYMTEEIIFDKDGQLLTNRTWTYKPPGAKDIPINFRIKFAENSQNPVGVLKSKAVAEPPLCLSIAVPLAVRNALASARQESDTNSQKWIPFDGPTTVEKTYMYSLNNYKQYILK</sequence>
<dbReference type="GO" id="GO:0005777">
    <property type="term" value="C:peroxisome"/>
    <property type="evidence" value="ECO:0007669"/>
    <property type="project" value="UniProtKB-SubCell"/>
</dbReference>
<feature type="binding site" evidence="20">
    <location>
        <position position="51"/>
    </location>
    <ligand>
        <name>[2Fe-2S] cluster</name>
        <dbReference type="ChEBI" id="CHEBI:190135"/>
        <label>1</label>
    </ligand>
</feature>
<dbReference type="InterPro" id="IPR016208">
    <property type="entry name" value="Ald_Oxase/xanthine_DH-like"/>
</dbReference>
<feature type="binding site" evidence="20">
    <location>
        <position position="117"/>
    </location>
    <ligand>
        <name>[2Fe-2S] cluster</name>
        <dbReference type="ChEBI" id="CHEBI:190135"/>
        <label>2</label>
    </ligand>
</feature>
<evidence type="ECO:0000256" key="17">
    <source>
        <dbReference type="ARBA" id="ARBA00072265"/>
    </source>
</evidence>
<dbReference type="Proteomes" id="UP001153636">
    <property type="component" value="Chromosome 6"/>
</dbReference>
<dbReference type="GO" id="GO:0005506">
    <property type="term" value="F:iron ion binding"/>
    <property type="evidence" value="ECO:0007669"/>
    <property type="project" value="InterPro"/>
</dbReference>
<comment type="subcellular location">
    <subcellularLocation>
        <location evidence="2">Peroxisome</location>
    </subcellularLocation>
</comment>
<dbReference type="InterPro" id="IPR046867">
    <property type="entry name" value="AldOxase/xan_DH_MoCoBD2"/>
</dbReference>
<evidence type="ECO:0000256" key="7">
    <source>
        <dbReference type="ARBA" id="ARBA00022714"/>
    </source>
</evidence>
<evidence type="ECO:0000256" key="10">
    <source>
        <dbReference type="ARBA" id="ARBA00023002"/>
    </source>
</evidence>
<comment type="cofactor">
    <cofactor evidence="1 19">
        <name>FAD</name>
        <dbReference type="ChEBI" id="CHEBI:57692"/>
    </cofactor>
</comment>
<comment type="similarity">
    <text evidence="3">Belongs to the xanthine dehydrogenase family.</text>
</comment>
<feature type="binding site" evidence="19">
    <location>
        <begin position="315"/>
        <end position="319"/>
    </location>
    <ligand>
        <name>FAD</name>
        <dbReference type="ChEBI" id="CHEBI:57692"/>
    </ligand>
</feature>
<dbReference type="SUPFAM" id="SSF56176">
    <property type="entry name" value="FAD-binding/transporter-associated domain-like"/>
    <property type="match status" value="1"/>
</dbReference>
<dbReference type="AlphaFoldDB" id="A0A9P0GDF5"/>
<evidence type="ECO:0000256" key="8">
    <source>
        <dbReference type="ARBA" id="ARBA00022723"/>
    </source>
</evidence>
<keyword evidence="12 20" id="KW-0411">Iron-sulfur</keyword>
<keyword evidence="7 20" id="KW-0001">2Fe-2S</keyword>
<dbReference type="SUPFAM" id="SSF56003">
    <property type="entry name" value="Molybdenum cofactor-binding domain"/>
    <property type="match status" value="1"/>
</dbReference>
<evidence type="ECO:0000256" key="20">
    <source>
        <dbReference type="PIRSR" id="PIRSR000127-3"/>
    </source>
</evidence>
<evidence type="ECO:0000256" key="18">
    <source>
        <dbReference type="PIRSR" id="PIRSR000127-1"/>
    </source>
</evidence>
<comment type="subunit">
    <text evidence="4">Homodimer.</text>
</comment>
<evidence type="ECO:0000256" key="11">
    <source>
        <dbReference type="ARBA" id="ARBA00023004"/>
    </source>
</evidence>
<dbReference type="Pfam" id="PF00941">
    <property type="entry name" value="FAD_binding_5"/>
    <property type="match status" value="1"/>
</dbReference>
<evidence type="ECO:0000256" key="1">
    <source>
        <dbReference type="ARBA" id="ARBA00001974"/>
    </source>
</evidence>
<feature type="binding site" evidence="20">
    <location>
        <position position="74"/>
    </location>
    <ligand>
        <name>[2Fe-2S] cluster</name>
        <dbReference type="ChEBI" id="CHEBI:190135"/>
        <label>1</label>
    </ligand>
</feature>
<dbReference type="Pfam" id="PF00111">
    <property type="entry name" value="Fer2"/>
    <property type="match status" value="1"/>
</dbReference>
<feature type="binding site" evidence="20">
    <location>
        <position position="148"/>
    </location>
    <ligand>
        <name>[2Fe-2S] cluster</name>
        <dbReference type="ChEBI" id="CHEBI:190135"/>
        <label>2</label>
    </ligand>
</feature>
<reference evidence="22" key="1">
    <citation type="submission" date="2022-01" db="EMBL/GenBank/DDBJ databases">
        <authorList>
            <person name="King R."/>
        </authorList>
    </citation>
    <scope>NUCLEOTIDE SEQUENCE</scope>
</reference>
<dbReference type="InterPro" id="IPR037165">
    <property type="entry name" value="AldOxase/xan_DH_Mopterin-bd_sf"/>
</dbReference>
<dbReference type="GO" id="GO:0071949">
    <property type="term" value="F:FAD binding"/>
    <property type="evidence" value="ECO:0007669"/>
    <property type="project" value="InterPro"/>
</dbReference>
<dbReference type="InterPro" id="IPR002346">
    <property type="entry name" value="Mopterin_DH_FAD-bd"/>
</dbReference>
<dbReference type="InterPro" id="IPR000674">
    <property type="entry name" value="Ald_Oxase/Xan_DH_a/b"/>
</dbReference>
<keyword evidence="8 20" id="KW-0479">Metal-binding</keyword>
<keyword evidence="6" id="KW-0285">Flavoprotein</keyword>
<feature type="binding site" evidence="20">
    <location>
        <position position="114"/>
    </location>
    <ligand>
        <name>[2Fe-2S] cluster</name>
        <dbReference type="ChEBI" id="CHEBI:190135"/>
        <label>2</label>
    </ligand>
</feature>
<evidence type="ECO:0000256" key="4">
    <source>
        <dbReference type="ARBA" id="ARBA00011738"/>
    </source>
</evidence>
<dbReference type="SUPFAM" id="SSF47741">
    <property type="entry name" value="CO dehydrogenase ISP C-domain like"/>
    <property type="match status" value="1"/>
</dbReference>
<dbReference type="InterPro" id="IPR036318">
    <property type="entry name" value="FAD-bd_PCMH-like_sf"/>
</dbReference>
<keyword evidence="13" id="KW-0520">NAD</keyword>
<accession>A0A9P0GDF5</accession>
<dbReference type="SUPFAM" id="SSF54292">
    <property type="entry name" value="2Fe-2S ferredoxin-like"/>
    <property type="match status" value="1"/>
</dbReference>
<comment type="cofactor">
    <cofactor evidence="20">
        <name>[2Fe-2S] cluster</name>
        <dbReference type="ChEBI" id="CHEBI:190135"/>
    </cofactor>
    <text evidence="20">Binds 2 [2Fe-2S] clusters.</text>
</comment>
<dbReference type="InterPro" id="IPR012675">
    <property type="entry name" value="Beta-grasp_dom_sf"/>
</dbReference>
<keyword evidence="11 20" id="KW-0408">Iron</keyword>
<evidence type="ECO:0000313" key="23">
    <source>
        <dbReference type="Proteomes" id="UP001153636"/>
    </source>
</evidence>
<dbReference type="FunFam" id="3.90.1170.50:FF:000003">
    <property type="entry name" value="Aldehyde oxidase"/>
    <property type="match status" value="1"/>
</dbReference>
<dbReference type="InterPro" id="IPR008274">
    <property type="entry name" value="AldOxase/xan_DH_MoCoBD1"/>
</dbReference>
<comment type="catalytic activity">
    <reaction evidence="16">
        <text>indole-3-acetaldehyde + O2 + H2O = (indol-3-yl)acetate + H2O2 + H(+)</text>
        <dbReference type="Rhea" id="RHEA:16277"/>
        <dbReference type="ChEBI" id="CHEBI:15377"/>
        <dbReference type="ChEBI" id="CHEBI:15378"/>
        <dbReference type="ChEBI" id="CHEBI:15379"/>
        <dbReference type="ChEBI" id="CHEBI:16240"/>
        <dbReference type="ChEBI" id="CHEBI:18086"/>
        <dbReference type="ChEBI" id="CHEBI:30854"/>
        <dbReference type="EC" id="1.2.3.7"/>
    </reaction>
</comment>
<evidence type="ECO:0000256" key="13">
    <source>
        <dbReference type="ARBA" id="ARBA00023027"/>
    </source>
</evidence>
<dbReference type="InterPro" id="IPR005107">
    <property type="entry name" value="CO_DH_flav_C"/>
</dbReference>
<dbReference type="Pfam" id="PF01799">
    <property type="entry name" value="Fer2_2"/>
    <property type="match status" value="1"/>
</dbReference>
<dbReference type="SMART" id="SM01008">
    <property type="entry name" value="Ald_Xan_dh_C"/>
    <property type="match status" value="1"/>
</dbReference>
<dbReference type="InterPro" id="IPR001041">
    <property type="entry name" value="2Fe-2S_ferredoxin-type"/>
</dbReference>
<dbReference type="GO" id="GO:0050302">
    <property type="term" value="F:indole-3-acetaldehyde oxidase activity"/>
    <property type="evidence" value="ECO:0007669"/>
    <property type="project" value="UniProtKB-EC"/>
</dbReference>
<feature type="domain" description="FAD-binding PCMH-type" evidence="21">
    <location>
        <begin position="201"/>
        <end position="381"/>
    </location>
</feature>
<dbReference type="PROSITE" id="PS51387">
    <property type="entry name" value="FAD_PCMH"/>
    <property type="match status" value="1"/>
</dbReference>
<evidence type="ECO:0000256" key="12">
    <source>
        <dbReference type="ARBA" id="ARBA00023014"/>
    </source>
</evidence>
<feature type="binding site" evidence="19">
    <location>
        <position position="389"/>
    </location>
    <ligand>
        <name>FAD</name>
        <dbReference type="ChEBI" id="CHEBI:57692"/>
    </ligand>
</feature>
<dbReference type="Pfam" id="PF01315">
    <property type="entry name" value="Ald_Xan_dh_C"/>
    <property type="match status" value="1"/>
</dbReference>
<dbReference type="OrthoDB" id="8300278at2759"/>
<dbReference type="Gene3D" id="3.30.465.10">
    <property type="match status" value="1"/>
</dbReference>
<dbReference type="FunFam" id="3.30.365.10:FF:000001">
    <property type="entry name" value="Xanthine dehydrogenase oxidase"/>
    <property type="match status" value="1"/>
</dbReference>
<comment type="cofactor">
    <cofactor evidence="15">
        <name>[2Fe-2S] cluster</name>
        <dbReference type="ChEBI" id="CHEBI:190135"/>
    </cofactor>
</comment>
<dbReference type="GO" id="GO:0051537">
    <property type="term" value="F:2 iron, 2 sulfur cluster binding"/>
    <property type="evidence" value="ECO:0007669"/>
    <property type="project" value="UniProtKB-KW"/>
</dbReference>
<evidence type="ECO:0000256" key="3">
    <source>
        <dbReference type="ARBA" id="ARBA00006849"/>
    </source>
</evidence>
<feature type="active site" description="Proton acceptor" evidence="18">
    <location>
        <position position="1195"/>
    </location>
</feature>
<feature type="binding site" evidence="20">
    <location>
        <position position="757"/>
    </location>
    <ligand>
        <name>Mo-molybdopterin</name>
        <dbReference type="ChEBI" id="CHEBI:71302"/>
    </ligand>
    <ligandPart>
        <name>Mo</name>
        <dbReference type="ChEBI" id="CHEBI:28685"/>
    </ligandPart>
</feature>